<evidence type="ECO:0000259" key="1">
    <source>
        <dbReference type="Pfam" id="PF01610"/>
    </source>
</evidence>
<feature type="domain" description="Transposase IS204/IS1001/IS1096/IS1165 DDE" evidence="1">
    <location>
        <begin position="8"/>
        <end position="91"/>
    </location>
</feature>
<comment type="caution">
    <text evidence="2">The sequence shown here is derived from an EMBL/GenBank/DDBJ whole genome shotgun (WGS) entry which is preliminary data.</text>
</comment>
<dbReference type="EMBL" id="JARHUD010000006">
    <property type="protein sequence ID" value="MDF2096397.1"/>
    <property type="molecule type" value="Genomic_DNA"/>
</dbReference>
<reference evidence="2 3" key="1">
    <citation type="submission" date="2023-03" db="EMBL/GenBank/DDBJ databases">
        <title>Fodinicurvata sp. CAU 1616 isolated from sea sendiment.</title>
        <authorList>
            <person name="Kim W."/>
        </authorList>
    </citation>
    <scope>NUCLEOTIDE SEQUENCE [LARGE SCALE GENOMIC DNA]</scope>
    <source>
        <strain evidence="2 3">CAU 1616</strain>
    </source>
</reference>
<name>A0ABT5YND7_9PROT</name>
<gene>
    <name evidence="2" type="ORF">P2G67_10455</name>
</gene>
<sequence length="104" mass="12143">MTRSFITVLKVLGRSNRARKLLPRFLALLEQFANSPAKALAETLRSWLEPIVRMWRFSKSNGITEGFHTKMEMISRRALGFRNFQNYRMRVLALCGWNGVINRV</sequence>
<evidence type="ECO:0000313" key="2">
    <source>
        <dbReference type="EMBL" id="MDF2096397.1"/>
    </source>
</evidence>
<protein>
    <submittedName>
        <fullName evidence="2">Transposase</fullName>
    </submittedName>
</protein>
<dbReference type="Proteomes" id="UP001215503">
    <property type="component" value="Unassembled WGS sequence"/>
</dbReference>
<organism evidence="2 3">
    <name type="scientific">Aquibaculum arenosum</name>
    <dbReference type="NCBI Taxonomy" id="3032591"/>
    <lineage>
        <taxon>Bacteria</taxon>
        <taxon>Pseudomonadati</taxon>
        <taxon>Pseudomonadota</taxon>
        <taxon>Alphaproteobacteria</taxon>
        <taxon>Rhodospirillales</taxon>
        <taxon>Rhodovibrionaceae</taxon>
        <taxon>Aquibaculum</taxon>
    </lineage>
</organism>
<keyword evidence="3" id="KW-1185">Reference proteome</keyword>
<evidence type="ECO:0000313" key="3">
    <source>
        <dbReference type="Proteomes" id="UP001215503"/>
    </source>
</evidence>
<proteinExistence type="predicted"/>
<dbReference type="InterPro" id="IPR002560">
    <property type="entry name" value="Transposase_DDE"/>
</dbReference>
<dbReference type="Pfam" id="PF01610">
    <property type="entry name" value="DDE_Tnp_ISL3"/>
    <property type="match status" value="1"/>
</dbReference>
<accession>A0ABT5YND7</accession>